<dbReference type="SUPFAM" id="SSF50998">
    <property type="entry name" value="Quinoprotein alcohol dehydrogenase-like"/>
    <property type="match status" value="2"/>
</dbReference>
<evidence type="ECO:0000313" key="5">
    <source>
        <dbReference type="Proteomes" id="UP001476807"/>
    </source>
</evidence>
<sequence length="1204" mass="131790">MKTILLSLKSSLWLRYTVFVLILISIIYPTQVSAQDIKEEWMQRYGGDVPSQESTVKLVNDSEGNTYVAGNAFSTSLGHHIVTVKYSSSGEELWTRHYSTLETHHVSDITVDSTGDVYLVGSMFSPSALRSILLVIKYSSLDGELLWTIRRSEGRHTIGRQIELDDKGDGYVTSYSQSFVPPRQVTILTKFDAATGETIWSEGSYDRDIPEDEYDFRSFVLDSLGDVYITGTKSSAELITHKISGSDGEILWTQSNIGGHLDAAIALDNHGGVYVNGYTRTSSDGISQEFLVKYQAYSGAQLWYQNLTVDGEAISGIKNLQADAFGGVYLSGTIDGKAHIVRINAADGTTDWSTPFNRELAALALDGKGNLFASGSGTDTGYIIRKYLVSSGQQVWTVPDNDSVKDSVTAFIVSTTGTVQVAGISTLPDNTTHIFVASHNAANRELIWKTVYLGITPASDIAHGVVTDKDGNVYVTGVGGPPSPYTQDAKTEIITIKYSPAGEELWTRCYTLGNRWGELSESKIVLDNANGVYVNFGNTFLTIKYDALTGEQLWVDGYFEDGASLGSKDITVDDAGGVYVTGWRRNGIHEAVTLKYDANTGKRIWKASYSLSEEFNQGTAIAVRNGQVFVAGFSYVLGPGRESNNDIFLLKYNTADGSQIWDTTYDSGFNDVPTDMLLDSGNGLFIVGYSPGASLLKFNADSGKRIWTIKNEDQSTIAAIDNAGGIYTAGRNGGEVLVRKYNTLTAEPLWTQNYATTSSAIAHSIATDSVGGVYVAGLTDGSLTTVKYRASDGDKVWEVKKERLVDINSLSIPVDLTLDNNLNVLVIGSTFNPFLSTVDFSGYDILTIKYSQQGGNLSCFDPLQVQLSMPPQAVRVGEQVLTTADFRDYVPGEAHNIRWAWGDQSQPTIAYFSAGDSHITGEHTYTQAGIYRAGLDFSQSCLVPESYDFEEWLVIYDPAAGSVTGGGQLLSLQTQLPWMSQQLNAQFSFNVRYNQNKDTASQGQTQLNLREQGVFRSNAIEWLVVRGDQALWQGTGTLNGEGNYGFTASVWDGRGTGDDDAGDEIRIRIWDKNAGNAIVYDNFETAGDIYDMTNPTSRIVRGQIIIHPFATASKIVSQQATFYNYPNTFKDKTTITFTAKKAGNYTLEVYDMRGKLVKQFWKGQAEEGQNYSVELDGTSLPKGIYVARLVSSTGSQSIKMLLER</sequence>
<dbReference type="NCBIfam" id="TIGR04183">
    <property type="entry name" value="Por_Secre_tail"/>
    <property type="match status" value="1"/>
</dbReference>
<dbReference type="InterPro" id="IPR010620">
    <property type="entry name" value="SBBP_repeat"/>
</dbReference>
<organism evidence="4 5">
    <name type="scientific">Pontibacter populi</name>
    <dbReference type="NCBI Taxonomy" id="890055"/>
    <lineage>
        <taxon>Bacteria</taxon>
        <taxon>Pseudomonadati</taxon>
        <taxon>Bacteroidota</taxon>
        <taxon>Cytophagia</taxon>
        <taxon>Cytophagales</taxon>
        <taxon>Hymenobacteraceae</taxon>
        <taxon>Pontibacter</taxon>
    </lineage>
</organism>
<comment type="caution">
    <text evidence="4">The sequence shown here is derived from an EMBL/GenBank/DDBJ whole genome shotgun (WGS) entry which is preliminary data.</text>
</comment>
<feature type="domain" description="Secretion system C-terminal sorting" evidence="3">
    <location>
        <begin position="1125"/>
        <end position="1199"/>
    </location>
</feature>
<name>A0ABV1RR64_9BACT</name>
<dbReference type="InterPro" id="IPR013783">
    <property type="entry name" value="Ig-like_fold"/>
</dbReference>
<evidence type="ECO:0000259" key="2">
    <source>
        <dbReference type="Pfam" id="PF13360"/>
    </source>
</evidence>
<dbReference type="InterPro" id="IPR002372">
    <property type="entry name" value="PQQ_rpt_dom"/>
</dbReference>
<dbReference type="Pfam" id="PF13360">
    <property type="entry name" value="PQQ_2"/>
    <property type="match status" value="1"/>
</dbReference>
<dbReference type="InterPro" id="IPR052918">
    <property type="entry name" value="Motility_Chemotaxis_Reg"/>
</dbReference>
<dbReference type="Gene3D" id="2.60.40.10">
    <property type="entry name" value="Immunoglobulins"/>
    <property type="match status" value="1"/>
</dbReference>
<dbReference type="Pfam" id="PF18962">
    <property type="entry name" value="Por_Secre_tail"/>
    <property type="match status" value="1"/>
</dbReference>
<evidence type="ECO:0000256" key="1">
    <source>
        <dbReference type="SAM" id="Phobius"/>
    </source>
</evidence>
<dbReference type="Gene3D" id="2.60.40.4070">
    <property type="match status" value="1"/>
</dbReference>
<keyword evidence="1" id="KW-0812">Transmembrane</keyword>
<feature type="domain" description="Pyrrolo-quinoline quinone repeat" evidence="2">
    <location>
        <begin position="595"/>
        <end position="715"/>
    </location>
</feature>
<accession>A0ABV1RR64</accession>
<keyword evidence="1" id="KW-0472">Membrane</keyword>
<keyword evidence="1" id="KW-1133">Transmembrane helix</keyword>
<dbReference type="PANTHER" id="PTHR35580:SF1">
    <property type="entry name" value="PHYTASE-LIKE DOMAIN-CONTAINING PROTEIN"/>
    <property type="match status" value="1"/>
</dbReference>
<dbReference type="InterPro" id="IPR011047">
    <property type="entry name" value="Quinoprotein_ADH-like_sf"/>
</dbReference>
<evidence type="ECO:0000259" key="3">
    <source>
        <dbReference type="Pfam" id="PF18962"/>
    </source>
</evidence>
<dbReference type="EMBL" id="JBEOKT010000003">
    <property type="protein sequence ID" value="MER2996877.1"/>
    <property type="molecule type" value="Genomic_DNA"/>
</dbReference>
<dbReference type="Pfam" id="PF06739">
    <property type="entry name" value="SBBP"/>
    <property type="match status" value="2"/>
</dbReference>
<gene>
    <name evidence="4" type="ORF">ABS362_04930</name>
</gene>
<dbReference type="Gene3D" id="2.40.128.630">
    <property type="match status" value="1"/>
</dbReference>
<keyword evidence="5" id="KW-1185">Reference proteome</keyword>
<reference evidence="4 5" key="1">
    <citation type="submission" date="2024-06" db="EMBL/GenBank/DDBJ databases">
        <title>Pontibacter populi HYL7-15.</title>
        <authorList>
            <person name="Kim M.K."/>
        </authorList>
    </citation>
    <scope>NUCLEOTIDE SEQUENCE [LARGE SCALE GENOMIC DNA]</scope>
    <source>
        <strain evidence="4 5">HYL7-15</strain>
    </source>
</reference>
<dbReference type="Proteomes" id="UP001476807">
    <property type="component" value="Unassembled WGS sequence"/>
</dbReference>
<feature type="transmembrane region" description="Helical" evidence="1">
    <location>
        <begin position="12"/>
        <end position="30"/>
    </location>
</feature>
<proteinExistence type="predicted"/>
<dbReference type="RefSeq" id="WP_350411211.1">
    <property type="nucleotide sequence ID" value="NZ_JBEOKT010000003.1"/>
</dbReference>
<dbReference type="PANTHER" id="PTHR35580">
    <property type="entry name" value="CELL SURFACE GLYCOPROTEIN (S-LAYER PROTEIN)-LIKE PROTEIN"/>
    <property type="match status" value="1"/>
</dbReference>
<protein>
    <submittedName>
        <fullName evidence="4">SBBP repeat-containing protein</fullName>
    </submittedName>
</protein>
<evidence type="ECO:0000313" key="4">
    <source>
        <dbReference type="EMBL" id="MER2996877.1"/>
    </source>
</evidence>
<dbReference type="InterPro" id="IPR026444">
    <property type="entry name" value="Secre_tail"/>
</dbReference>